<dbReference type="Proteomes" id="UP000447434">
    <property type="component" value="Chromosome 8"/>
</dbReference>
<evidence type="ECO:0000313" key="8">
    <source>
        <dbReference type="EMBL" id="KAE9607963.1"/>
    </source>
</evidence>
<evidence type="ECO:0000256" key="4">
    <source>
        <dbReference type="ARBA" id="ARBA00022968"/>
    </source>
</evidence>
<dbReference type="EMBL" id="WOCE01000008">
    <property type="protein sequence ID" value="KAE9607963.1"/>
    <property type="molecule type" value="Genomic_DNA"/>
</dbReference>
<keyword evidence="3" id="KW-0328">Glycosyltransferase</keyword>
<dbReference type="Pfam" id="PF03016">
    <property type="entry name" value="Exostosin_GT47"/>
    <property type="match status" value="1"/>
</dbReference>
<dbReference type="InterPro" id="IPR040911">
    <property type="entry name" value="Exostosin_GT47"/>
</dbReference>
<dbReference type="PANTHER" id="PTHR11062:SF241">
    <property type="entry name" value="XYLOGLUCAN GALACTOSYLTRANSFERASE GT14-RELATED"/>
    <property type="match status" value="1"/>
</dbReference>
<organism evidence="8 9">
    <name type="scientific">Lupinus albus</name>
    <name type="common">White lupine</name>
    <name type="synonym">Lupinus termis</name>
    <dbReference type="NCBI Taxonomy" id="3870"/>
    <lineage>
        <taxon>Eukaryota</taxon>
        <taxon>Viridiplantae</taxon>
        <taxon>Streptophyta</taxon>
        <taxon>Embryophyta</taxon>
        <taxon>Tracheophyta</taxon>
        <taxon>Spermatophyta</taxon>
        <taxon>Magnoliopsida</taxon>
        <taxon>eudicotyledons</taxon>
        <taxon>Gunneridae</taxon>
        <taxon>Pentapetalae</taxon>
        <taxon>rosids</taxon>
        <taxon>fabids</taxon>
        <taxon>Fabales</taxon>
        <taxon>Fabaceae</taxon>
        <taxon>Papilionoideae</taxon>
        <taxon>50 kb inversion clade</taxon>
        <taxon>genistoids sensu lato</taxon>
        <taxon>core genistoids</taxon>
        <taxon>Genisteae</taxon>
        <taxon>Lupinus</taxon>
    </lineage>
</organism>
<proteinExistence type="inferred from homology"/>
<gene>
    <name evidence="8" type="ORF">Lalb_Chr08g0230501</name>
</gene>
<keyword evidence="6" id="KW-1133">Transmembrane helix</keyword>
<dbReference type="PANTHER" id="PTHR11062">
    <property type="entry name" value="EXOSTOSIN HEPARAN SULFATE GLYCOSYLTRANSFERASE -RELATED"/>
    <property type="match status" value="1"/>
</dbReference>
<evidence type="ECO:0000256" key="6">
    <source>
        <dbReference type="SAM" id="Phobius"/>
    </source>
</evidence>
<keyword evidence="9" id="KW-1185">Reference proteome</keyword>
<keyword evidence="5" id="KW-0333">Golgi apparatus</keyword>
<evidence type="ECO:0000256" key="1">
    <source>
        <dbReference type="ARBA" id="ARBA00004323"/>
    </source>
</evidence>
<sequence>MEKQAMLTTTLYYHHQLFFKFLFSFLFFTLLLFFHYSSSTFNNAPSFLLNNNNKLLNPLTDFCTGRYVYIHELPTRFNYYFLQNCNSLTTGTDRPNMCPYMENLGLGPNIHNTEGLFHNTSSSSSSSWYATNQFLLEVIFHNKMRKYECLTNDSSLANAIFVPYYAGLDVSQFLWVSNITIRDSSGKELLQWLSKRDEWKKMWGMDHFLVSGRISWDLRRQFDNESYWGSKFRFLPESMNMSMLAVEASSWKNDYAIPYPTSFHPSSESEVLQWQSKMRLQKRPYLFTFTGAPRPELKGSIRGRVIEQCLGSSACKFINCSYGSGEKCDDPVNVMKVFSNSVFCLQPPGDSYTRRSIFDSMLAGCVPVFFHPGTAYSQYKWFLPNNSTKYSVYIPVKDVKEWNVNVEKVLMGISQDEVVAMREEVINLIPNIIYANPKSKLDKIEDAFDLAVKGILERIEEVREAMKNGRDPSIGFADEDHYKYTFSDNHS</sequence>
<comment type="caution">
    <text evidence="8">The sequence shown here is derived from an EMBL/GenBank/DDBJ whole genome shotgun (WGS) entry which is preliminary data.</text>
</comment>
<dbReference type="OrthoDB" id="1924787at2759"/>
<dbReference type="GO" id="GO:0000139">
    <property type="term" value="C:Golgi membrane"/>
    <property type="evidence" value="ECO:0007669"/>
    <property type="project" value="UniProtKB-SubCell"/>
</dbReference>
<keyword evidence="6" id="KW-0472">Membrane</keyword>
<feature type="transmembrane region" description="Helical" evidence="6">
    <location>
        <begin position="21"/>
        <end position="38"/>
    </location>
</feature>
<keyword evidence="6" id="KW-0812">Transmembrane</keyword>
<evidence type="ECO:0000256" key="2">
    <source>
        <dbReference type="ARBA" id="ARBA00010271"/>
    </source>
</evidence>
<comment type="similarity">
    <text evidence="2">Belongs to the glycosyltransferase 47 family.</text>
</comment>
<dbReference type="AlphaFoldDB" id="A0A6A4Q2Z1"/>
<evidence type="ECO:0000259" key="7">
    <source>
        <dbReference type="Pfam" id="PF03016"/>
    </source>
</evidence>
<keyword evidence="4" id="KW-0735">Signal-anchor</keyword>
<dbReference type="InterPro" id="IPR004263">
    <property type="entry name" value="Exostosin"/>
</dbReference>
<feature type="domain" description="Exostosin GT47" evidence="7">
    <location>
        <begin position="63"/>
        <end position="408"/>
    </location>
</feature>
<dbReference type="GO" id="GO:0016757">
    <property type="term" value="F:glycosyltransferase activity"/>
    <property type="evidence" value="ECO:0007669"/>
    <property type="project" value="UniProtKB-KW"/>
</dbReference>
<evidence type="ECO:0000313" key="9">
    <source>
        <dbReference type="Proteomes" id="UP000447434"/>
    </source>
</evidence>
<evidence type="ECO:0000256" key="3">
    <source>
        <dbReference type="ARBA" id="ARBA00022676"/>
    </source>
</evidence>
<reference evidence="9" key="1">
    <citation type="journal article" date="2020" name="Nat. Commun.">
        <title>Genome sequence of the cluster root forming white lupin.</title>
        <authorList>
            <person name="Hufnagel B."/>
            <person name="Marques A."/>
            <person name="Soriano A."/>
            <person name="Marques L."/>
            <person name="Divol F."/>
            <person name="Doumas P."/>
            <person name="Sallet E."/>
            <person name="Mancinotti D."/>
            <person name="Carrere S."/>
            <person name="Marande W."/>
            <person name="Arribat S."/>
            <person name="Keller J."/>
            <person name="Huneau C."/>
            <person name="Blein T."/>
            <person name="Aime D."/>
            <person name="Laguerre M."/>
            <person name="Taylor J."/>
            <person name="Schubert V."/>
            <person name="Nelson M."/>
            <person name="Geu-Flores F."/>
            <person name="Crespi M."/>
            <person name="Gallardo-Guerrero K."/>
            <person name="Delaux P.-M."/>
            <person name="Salse J."/>
            <person name="Berges H."/>
            <person name="Guyot R."/>
            <person name="Gouzy J."/>
            <person name="Peret B."/>
        </authorList>
    </citation>
    <scope>NUCLEOTIDE SEQUENCE [LARGE SCALE GENOMIC DNA]</scope>
    <source>
        <strain evidence="9">cv. Amiga</strain>
    </source>
</reference>
<name>A0A6A4Q2Z1_LUPAL</name>
<protein>
    <submittedName>
        <fullName evidence="8">Putative exostosin</fullName>
    </submittedName>
</protein>
<comment type="subcellular location">
    <subcellularLocation>
        <location evidence="1">Golgi apparatus membrane</location>
        <topology evidence="1">Single-pass type II membrane protein</topology>
    </subcellularLocation>
</comment>
<keyword evidence="3" id="KW-0808">Transferase</keyword>
<evidence type="ECO:0000256" key="5">
    <source>
        <dbReference type="ARBA" id="ARBA00023034"/>
    </source>
</evidence>
<accession>A0A6A4Q2Z1</accession>